<dbReference type="SUPFAM" id="SSF47203">
    <property type="entry name" value="Acyl-CoA dehydrogenase C-terminal domain-like"/>
    <property type="match status" value="1"/>
</dbReference>
<evidence type="ECO:0000256" key="4">
    <source>
        <dbReference type="RuleBase" id="RU362125"/>
    </source>
</evidence>
<dbReference type="InterPro" id="IPR006091">
    <property type="entry name" value="Acyl-CoA_Oxase/DH_mid-dom"/>
</dbReference>
<dbReference type="PANTHER" id="PTHR43884">
    <property type="entry name" value="ACYL-COA DEHYDROGENASE"/>
    <property type="match status" value="1"/>
</dbReference>
<evidence type="ECO:0000259" key="5">
    <source>
        <dbReference type="Pfam" id="PF00441"/>
    </source>
</evidence>
<proteinExistence type="inferred from homology"/>
<accession>A0ABN3C702</accession>
<comment type="similarity">
    <text evidence="1 4">Belongs to the acyl-CoA dehydrogenase family.</text>
</comment>
<dbReference type="InterPro" id="IPR009100">
    <property type="entry name" value="AcylCoA_DH/oxidase_NM_dom_sf"/>
</dbReference>
<dbReference type="InterPro" id="IPR046373">
    <property type="entry name" value="Acyl-CoA_Oxase/DH_mid-dom_sf"/>
</dbReference>
<dbReference type="CDD" id="cd00567">
    <property type="entry name" value="ACAD"/>
    <property type="match status" value="1"/>
</dbReference>
<dbReference type="Pfam" id="PF00441">
    <property type="entry name" value="Acyl-CoA_dh_1"/>
    <property type="match status" value="1"/>
</dbReference>
<keyword evidence="4" id="KW-0560">Oxidoreductase</keyword>
<dbReference type="InterPro" id="IPR036250">
    <property type="entry name" value="AcylCo_DH-like_C"/>
</dbReference>
<comment type="cofactor">
    <cofactor evidence="4">
        <name>FAD</name>
        <dbReference type="ChEBI" id="CHEBI:57692"/>
    </cofactor>
</comment>
<name>A0ABN3C702_9ACTN</name>
<keyword evidence="8" id="KW-1185">Reference proteome</keyword>
<dbReference type="Pfam" id="PF02770">
    <property type="entry name" value="Acyl-CoA_dh_M"/>
    <property type="match status" value="1"/>
</dbReference>
<keyword evidence="2 4" id="KW-0285">Flavoprotein</keyword>
<keyword evidence="3 4" id="KW-0274">FAD</keyword>
<dbReference type="Gene3D" id="1.20.140.10">
    <property type="entry name" value="Butyryl-CoA Dehydrogenase, subunit A, domain 3"/>
    <property type="match status" value="1"/>
</dbReference>
<evidence type="ECO:0000256" key="1">
    <source>
        <dbReference type="ARBA" id="ARBA00009347"/>
    </source>
</evidence>
<protein>
    <submittedName>
        <fullName evidence="7">Acyl-CoA dehydrogenase</fullName>
    </submittedName>
</protein>
<gene>
    <name evidence="7" type="ORF">GCM10009850_006670</name>
</gene>
<feature type="domain" description="Acyl-CoA oxidase/dehydrogenase middle" evidence="6">
    <location>
        <begin position="130"/>
        <end position="224"/>
    </location>
</feature>
<evidence type="ECO:0000256" key="2">
    <source>
        <dbReference type="ARBA" id="ARBA00022630"/>
    </source>
</evidence>
<sequence length="576" mass="61325">MTWHVSAALDQTELAQAEEAISAATGPGGPLSLDVLLALDDRQEFPADATAFLDAIGAAEFYADHPDGDVLRRLPALTALIRLLARQDLTLAVAHAKTYLGAACVWVAGDDAQRRRLATQVRDGAIVSWGLTERGHGGDLLAGQVHAEPSGDGWSLTGEKWLINNATRAQLICVLARTSREGGPRGFSLLLFDKRHAEPGTWYALPKVPTHGVRGADISGIGFTGAHLRSSALIGRPGTGLETTLKTLQLTRVAACGLSLGALEHALVLGADFAQHRTLYGKRLAEVPNIRQTLGRCLATLHVAEAVTFAAARLAATATSEMAVASAVAKALVPELCQEAISAIGELLGLRGFLTADEPYRAFQKLDRDHRIVPIFDGSTAVCRSLLVEHFPLLARGAPTATWDNDLLAVPARSAHVSLLSLLSRRCSLTDQLGPLSEQMTIEAQAGRLPDRVPALAAAASAALDATRARMAGLSWRPHQVPQEAFDVARDFELCFAASASCHLWAHWRDHGPASAPPLSGQWLGSALAVIEEKLPEQHRTELTHGAAFDSLAQILLDARDDDRMPSLSRSGVTAI</sequence>
<evidence type="ECO:0000313" key="7">
    <source>
        <dbReference type="EMBL" id="GAA2205031.1"/>
    </source>
</evidence>
<dbReference type="EMBL" id="BAAAQX010000001">
    <property type="protein sequence ID" value="GAA2205031.1"/>
    <property type="molecule type" value="Genomic_DNA"/>
</dbReference>
<evidence type="ECO:0000259" key="6">
    <source>
        <dbReference type="Pfam" id="PF02770"/>
    </source>
</evidence>
<dbReference type="InterPro" id="IPR009075">
    <property type="entry name" value="AcylCo_DH/oxidase_C"/>
</dbReference>
<feature type="domain" description="Acyl-CoA dehydrogenase/oxidase C-terminal" evidence="5">
    <location>
        <begin position="238"/>
        <end position="389"/>
    </location>
</feature>
<dbReference type="Gene3D" id="2.40.110.10">
    <property type="entry name" value="Butyryl-CoA Dehydrogenase, subunit A, domain 2"/>
    <property type="match status" value="1"/>
</dbReference>
<comment type="caution">
    <text evidence="7">The sequence shown here is derived from an EMBL/GenBank/DDBJ whole genome shotgun (WGS) entry which is preliminary data.</text>
</comment>
<reference evidence="7 8" key="1">
    <citation type="journal article" date="2019" name="Int. J. Syst. Evol. Microbiol.">
        <title>The Global Catalogue of Microorganisms (GCM) 10K type strain sequencing project: providing services to taxonomists for standard genome sequencing and annotation.</title>
        <authorList>
            <consortium name="The Broad Institute Genomics Platform"/>
            <consortium name="The Broad Institute Genome Sequencing Center for Infectious Disease"/>
            <person name="Wu L."/>
            <person name="Ma J."/>
        </authorList>
    </citation>
    <scope>NUCLEOTIDE SEQUENCE [LARGE SCALE GENOMIC DNA]</scope>
    <source>
        <strain evidence="7 8">JCM 16114</strain>
    </source>
</reference>
<evidence type="ECO:0000256" key="3">
    <source>
        <dbReference type="ARBA" id="ARBA00022827"/>
    </source>
</evidence>
<dbReference type="SUPFAM" id="SSF56645">
    <property type="entry name" value="Acyl-CoA dehydrogenase NM domain-like"/>
    <property type="match status" value="1"/>
</dbReference>
<dbReference type="PANTHER" id="PTHR43884:SF19">
    <property type="entry name" value="ACYL-COA DEHYDROGENASE FADE4-RELATED"/>
    <property type="match status" value="1"/>
</dbReference>
<dbReference type="Proteomes" id="UP001499843">
    <property type="component" value="Unassembled WGS sequence"/>
</dbReference>
<dbReference type="RefSeq" id="WP_344470698.1">
    <property type="nucleotide sequence ID" value="NZ_BAAAQX010000001.1"/>
</dbReference>
<evidence type="ECO:0000313" key="8">
    <source>
        <dbReference type="Proteomes" id="UP001499843"/>
    </source>
</evidence>
<organism evidence="7 8">
    <name type="scientific">Nonomuraea monospora</name>
    <dbReference type="NCBI Taxonomy" id="568818"/>
    <lineage>
        <taxon>Bacteria</taxon>
        <taxon>Bacillati</taxon>
        <taxon>Actinomycetota</taxon>
        <taxon>Actinomycetes</taxon>
        <taxon>Streptosporangiales</taxon>
        <taxon>Streptosporangiaceae</taxon>
        <taxon>Nonomuraea</taxon>
    </lineage>
</organism>